<dbReference type="RefSeq" id="WP_132708689.1">
    <property type="nucleotide sequence ID" value="NZ_JACIGF010000007.1"/>
</dbReference>
<dbReference type="Gene3D" id="1.10.10.60">
    <property type="entry name" value="Homeodomain-like"/>
    <property type="match status" value="1"/>
</dbReference>
<dbReference type="InParanoid" id="A0A4R2PDT8"/>
<dbReference type="PROSITE" id="PS01124">
    <property type="entry name" value="HTH_ARAC_FAMILY_2"/>
    <property type="match status" value="1"/>
</dbReference>
<dbReference type="InterPro" id="IPR018060">
    <property type="entry name" value="HTH_AraC"/>
</dbReference>
<evidence type="ECO:0000259" key="1">
    <source>
        <dbReference type="PROSITE" id="PS01124"/>
    </source>
</evidence>
<accession>A0A4R2PDT8</accession>
<organism evidence="2 3">
    <name type="scientific">Rhodothalassium salexigens DSM 2132</name>
    <dbReference type="NCBI Taxonomy" id="1188247"/>
    <lineage>
        <taxon>Bacteria</taxon>
        <taxon>Pseudomonadati</taxon>
        <taxon>Pseudomonadota</taxon>
        <taxon>Alphaproteobacteria</taxon>
        <taxon>Rhodothalassiales</taxon>
        <taxon>Rhodothalassiaceae</taxon>
        <taxon>Rhodothalassium</taxon>
    </lineage>
</organism>
<gene>
    <name evidence="2" type="ORF">EV659_10710</name>
</gene>
<dbReference type="OrthoDB" id="2559672at2"/>
<protein>
    <submittedName>
        <fullName evidence="2">AraC-like DNA-binding protein</fullName>
    </submittedName>
</protein>
<dbReference type="InterPro" id="IPR046532">
    <property type="entry name" value="DUF6597"/>
</dbReference>
<comment type="caution">
    <text evidence="2">The sequence shown here is derived from an EMBL/GenBank/DDBJ whole genome shotgun (WGS) entry which is preliminary data.</text>
</comment>
<evidence type="ECO:0000313" key="3">
    <source>
        <dbReference type="Proteomes" id="UP000295399"/>
    </source>
</evidence>
<name>A0A4R2PDT8_RHOSA</name>
<dbReference type="AlphaFoldDB" id="A0A4R2PDT8"/>
<feature type="domain" description="HTH araC/xylS-type" evidence="1">
    <location>
        <begin position="157"/>
        <end position="259"/>
    </location>
</feature>
<proteinExistence type="predicted"/>
<dbReference type="GO" id="GO:0003700">
    <property type="term" value="F:DNA-binding transcription factor activity"/>
    <property type="evidence" value="ECO:0007669"/>
    <property type="project" value="InterPro"/>
</dbReference>
<keyword evidence="3" id="KW-1185">Reference proteome</keyword>
<dbReference type="Pfam" id="PF20240">
    <property type="entry name" value="DUF6597"/>
    <property type="match status" value="1"/>
</dbReference>
<dbReference type="Proteomes" id="UP000295399">
    <property type="component" value="Unassembled WGS sequence"/>
</dbReference>
<evidence type="ECO:0000313" key="2">
    <source>
        <dbReference type="EMBL" id="TCP33400.1"/>
    </source>
</evidence>
<reference evidence="2 3" key="1">
    <citation type="submission" date="2019-03" db="EMBL/GenBank/DDBJ databases">
        <title>Genomic Encyclopedia of Type Strains, Phase IV (KMG-IV): sequencing the most valuable type-strain genomes for metagenomic binning, comparative biology and taxonomic classification.</title>
        <authorList>
            <person name="Goeker M."/>
        </authorList>
    </citation>
    <scope>NUCLEOTIDE SEQUENCE [LARGE SCALE GENOMIC DNA]</scope>
    <source>
        <strain evidence="2 3">DSM 2132</strain>
    </source>
</reference>
<sequence length="283" mass="31123">MRMLRAQPGAALQPYIDNVFHLFIAETGTTVLTDRILPQIPTIYVFLDGRGGLTADAGRWFGPTQAVLAGPLTRPVEIVLEPPVAVAGFGLRPSGWDALVACPVAQMVDRIADHGQVAAEDLSHLPARLAGLAASDALALLDRHLTERIRANGTPPDHRAVEIRELVDQGHVTSTKALSERLGLSARQTSRYTKDRFGIEPKLMMRIARFQRVVARIMAENGSAGAPGDWLYAEYTDHAHFTRDFKHFAGTTPARYFAEPHPLWHSVWASKADLFSDQEAYAE</sequence>
<dbReference type="GO" id="GO:0043565">
    <property type="term" value="F:sequence-specific DNA binding"/>
    <property type="evidence" value="ECO:0007669"/>
    <property type="project" value="InterPro"/>
</dbReference>
<dbReference type="EMBL" id="SLXO01000007">
    <property type="protein sequence ID" value="TCP33400.1"/>
    <property type="molecule type" value="Genomic_DNA"/>
</dbReference>
<keyword evidence="2" id="KW-0238">DNA-binding</keyword>